<protein>
    <submittedName>
        <fullName evidence="2">Uncharacterized protein</fullName>
    </submittedName>
</protein>
<organism evidence="2">
    <name type="scientific">viral metagenome</name>
    <dbReference type="NCBI Taxonomy" id="1070528"/>
    <lineage>
        <taxon>unclassified sequences</taxon>
        <taxon>metagenomes</taxon>
        <taxon>organismal metagenomes</taxon>
    </lineage>
</organism>
<name>A0A6C0I4X3_9ZZZZ</name>
<dbReference type="EMBL" id="MN740084">
    <property type="protein sequence ID" value="QHT87193.1"/>
    <property type="molecule type" value="Genomic_DNA"/>
</dbReference>
<proteinExistence type="predicted"/>
<feature type="compositionally biased region" description="Polar residues" evidence="1">
    <location>
        <begin position="50"/>
        <end position="65"/>
    </location>
</feature>
<evidence type="ECO:0000256" key="1">
    <source>
        <dbReference type="SAM" id="MobiDB-lite"/>
    </source>
</evidence>
<accession>A0A6C0I4X3</accession>
<feature type="region of interest" description="Disordered" evidence="1">
    <location>
        <begin position="50"/>
        <end position="75"/>
    </location>
</feature>
<reference evidence="2" key="1">
    <citation type="journal article" date="2020" name="Nature">
        <title>Giant virus diversity and host interactions through global metagenomics.</title>
        <authorList>
            <person name="Schulz F."/>
            <person name="Roux S."/>
            <person name="Paez-Espino D."/>
            <person name="Jungbluth S."/>
            <person name="Walsh D.A."/>
            <person name="Denef V.J."/>
            <person name="McMahon K.D."/>
            <person name="Konstantinidis K.T."/>
            <person name="Eloe-Fadrosh E.A."/>
            <person name="Kyrpides N.C."/>
            <person name="Woyke T."/>
        </authorList>
    </citation>
    <scope>NUCLEOTIDE SEQUENCE</scope>
    <source>
        <strain evidence="2">GVMAG-M-3300023184-190</strain>
    </source>
</reference>
<evidence type="ECO:0000313" key="2">
    <source>
        <dbReference type="EMBL" id="QHT87193.1"/>
    </source>
</evidence>
<sequence length="75" mass="8478">MNNYSVVILHLIILQKKTDGLKWLTWTPDLGLEPRTSRLEVLRSIQLSQPGNKGQFFRSSDNSFPTPGIEPGSRP</sequence>
<dbReference type="AlphaFoldDB" id="A0A6C0I4X3"/>